<comment type="caution">
    <text evidence="1">The sequence shown here is derived from an EMBL/GenBank/DDBJ whole genome shotgun (WGS) entry which is preliminary data.</text>
</comment>
<dbReference type="EMBL" id="MFQA01000008">
    <property type="protein sequence ID" value="OGH69266.1"/>
    <property type="molecule type" value="Genomic_DNA"/>
</dbReference>
<protein>
    <submittedName>
        <fullName evidence="1">Uncharacterized protein</fullName>
    </submittedName>
</protein>
<evidence type="ECO:0000313" key="1">
    <source>
        <dbReference type="EMBL" id="OGH69266.1"/>
    </source>
</evidence>
<dbReference type="AlphaFoldDB" id="A0A1F6MCB0"/>
<dbReference type="Proteomes" id="UP000176413">
    <property type="component" value="Unassembled WGS sequence"/>
</dbReference>
<accession>A0A1F6MCB0</accession>
<evidence type="ECO:0000313" key="2">
    <source>
        <dbReference type="Proteomes" id="UP000176413"/>
    </source>
</evidence>
<name>A0A1F6MCB0_9BACT</name>
<proteinExistence type="predicted"/>
<gene>
    <name evidence="1" type="ORF">A3D53_01130</name>
</gene>
<organism evidence="1 2">
    <name type="scientific">Candidatus Magasanikbacteria bacterium RIFCSPHIGHO2_02_FULL_45_10</name>
    <dbReference type="NCBI Taxonomy" id="1798679"/>
    <lineage>
        <taxon>Bacteria</taxon>
        <taxon>Candidatus Magasanikiibacteriota</taxon>
    </lineage>
</organism>
<dbReference type="PROSITE" id="PS51257">
    <property type="entry name" value="PROKAR_LIPOPROTEIN"/>
    <property type="match status" value="1"/>
</dbReference>
<sequence>MVVNKCAVCLVLTLLACTEEKDKTEKLKPIATMYLRPIVVAARSKKSEIAWRGVVLVRPSGKLRFFLSRYDKLHEEHVIAEDQLVVDVQGKKLGGVKTYSVPESLKSTISFIKVGKKEVVGVGKFGGCKFTQTARQLPWSPKSLEQSGKLFFIPIVDETVLISEVCLDQSVNKKKRTGQDL</sequence>
<reference evidence="1 2" key="1">
    <citation type="journal article" date="2016" name="Nat. Commun.">
        <title>Thousands of microbial genomes shed light on interconnected biogeochemical processes in an aquifer system.</title>
        <authorList>
            <person name="Anantharaman K."/>
            <person name="Brown C.T."/>
            <person name="Hug L.A."/>
            <person name="Sharon I."/>
            <person name="Castelle C.J."/>
            <person name="Probst A.J."/>
            <person name="Thomas B.C."/>
            <person name="Singh A."/>
            <person name="Wilkins M.J."/>
            <person name="Karaoz U."/>
            <person name="Brodie E.L."/>
            <person name="Williams K.H."/>
            <person name="Hubbard S.S."/>
            <person name="Banfield J.F."/>
        </authorList>
    </citation>
    <scope>NUCLEOTIDE SEQUENCE [LARGE SCALE GENOMIC DNA]</scope>
</reference>